<comment type="caution">
    <text evidence="3">The sequence shown here is derived from an EMBL/GenBank/DDBJ whole genome shotgun (WGS) entry which is preliminary data.</text>
</comment>
<dbReference type="SMART" id="SM00564">
    <property type="entry name" value="PQQ"/>
    <property type="match status" value="7"/>
</dbReference>
<evidence type="ECO:0000256" key="1">
    <source>
        <dbReference type="SAM" id="SignalP"/>
    </source>
</evidence>
<feature type="domain" description="Pyrrolo-quinoline quinone repeat" evidence="2">
    <location>
        <begin position="128"/>
        <end position="363"/>
    </location>
</feature>
<keyword evidence="4" id="KW-1185">Reference proteome</keyword>
<keyword evidence="1" id="KW-0732">Signal</keyword>
<protein>
    <submittedName>
        <fullName evidence="3">PQQ-binding-like beta-propeller repeat protein</fullName>
    </submittedName>
</protein>
<dbReference type="InterPro" id="IPR015943">
    <property type="entry name" value="WD40/YVTN_repeat-like_dom_sf"/>
</dbReference>
<dbReference type="PANTHER" id="PTHR34512:SF30">
    <property type="entry name" value="OUTER MEMBRANE PROTEIN ASSEMBLY FACTOR BAMB"/>
    <property type="match status" value="1"/>
</dbReference>
<dbReference type="InterPro" id="IPR002372">
    <property type="entry name" value="PQQ_rpt_dom"/>
</dbReference>
<feature type="chain" id="PRO_5045298503" evidence="1">
    <location>
        <begin position="23"/>
        <end position="446"/>
    </location>
</feature>
<dbReference type="InterPro" id="IPR011047">
    <property type="entry name" value="Quinoprotein_ADH-like_sf"/>
</dbReference>
<feature type="signal peptide" evidence="1">
    <location>
        <begin position="1"/>
        <end position="22"/>
    </location>
</feature>
<gene>
    <name evidence="3" type="ORF">ACFO5X_17035</name>
</gene>
<organism evidence="3 4">
    <name type="scientific">Seohaeicola nanhaiensis</name>
    <dbReference type="NCBI Taxonomy" id="1387282"/>
    <lineage>
        <taxon>Bacteria</taxon>
        <taxon>Pseudomonadati</taxon>
        <taxon>Pseudomonadota</taxon>
        <taxon>Alphaproteobacteria</taxon>
        <taxon>Rhodobacterales</taxon>
        <taxon>Roseobacteraceae</taxon>
        <taxon>Seohaeicola</taxon>
    </lineage>
</organism>
<dbReference type="SUPFAM" id="SSF50998">
    <property type="entry name" value="Quinoprotein alcohol dehydrogenase-like"/>
    <property type="match status" value="1"/>
</dbReference>
<feature type="domain" description="Pyrrolo-quinoline quinone repeat" evidence="2">
    <location>
        <begin position="386"/>
        <end position="445"/>
    </location>
</feature>
<name>A0ABV9KJW5_9RHOB</name>
<dbReference type="PANTHER" id="PTHR34512">
    <property type="entry name" value="CELL SURFACE PROTEIN"/>
    <property type="match status" value="1"/>
</dbReference>
<dbReference type="InterPro" id="IPR018391">
    <property type="entry name" value="PQQ_b-propeller_rpt"/>
</dbReference>
<evidence type="ECO:0000313" key="4">
    <source>
        <dbReference type="Proteomes" id="UP001595973"/>
    </source>
</evidence>
<dbReference type="Gene3D" id="2.130.10.10">
    <property type="entry name" value="YVTN repeat-like/Quinoprotein amine dehydrogenase"/>
    <property type="match status" value="1"/>
</dbReference>
<accession>A0ABV9KJW5</accession>
<reference evidence="4" key="1">
    <citation type="journal article" date="2019" name="Int. J. Syst. Evol. Microbiol.">
        <title>The Global Catalogue of Microorganisms (GCM) 10K type strain sequencing project: providing services to taxonomists for standard genome sequencing and annotation.</title>
        <authorList>
            <consortium name="The Broad Institute Genomics Platform"/>
            <consortium name="The Broad Institute Genome Sequencing Center for Infectious Disease"/>
            <person name="Wu L."/>
            <person name="Ma J."/>
        </authorList>
    </citation>
    <scope>NUCLEOTIDE SEQUENCE [LARGE SCALE GENOMIC DNA]</scope>
    <source>
        <strain evidence="4">CGMCC 4.7283</strain>
    </source>
</reference>
<dbReference type="Proteomes" id="UP001595973">
    <property type="component" value="Unassembled WGS sequence"/>
</dbReference>
<evidence type="ECO:0000259" key="2">
    <source>
        <dbReference type="Pfam" id="PF13360"/>
    </source>
</evidence>
<dbReference type="RefSeq" id="WP_380719103.1">
    <property type="nucleotide sequence ID" value="NZ_JBHSGI010000024.1"/>
</dbReference>
<sequence>MMAPFFVSRACAAICCAALLLAACSEKEVILPGEREDIRPEGENLALVRTPDEENNLSRAIRLPAQRSNADWMQSAGTQKNRIENPALRIAPQLVWATSIGAGDARRVRITADPVVAGGRVFTLDSGARVSAVSTGGATLWSVDLVPTYDGEEQATGGGLAYDKGTLYVSSGFGRLTALDAATGAIRWQQKLNATGSGTPLINDGLVYLVAGDDTGWAVNASDGKVAWYVNASPSVANVLGAPAPVIAGEFVVFAFGSGELIAAFRRGGLQRWSTNIAGSHVGNVASRYSDMTGSPMVVGNTIYAGNHSGRIAAVNSEDGERQWTAPFGAVEPVWPVGDSVFALTDASQLVRLDARSGEVIWARELPDYVKEKPKRRASIYAHYGPVLSGGRLVVASNDGYLRFFAPEDGSLVATVAVPGGATTAPVVAGNTLYVVSTNGQLLAFR</sequence>
<proteinExistence type="predicted"/>
<evidence type="ECO:0000313" key="3">
    <source>
        <dbReference type="EMBL" id="MFC4670273.1"/>
    </source>
</evidence>
<dbReference type="Pfam" id="PF13360">
    <property type="entry name" value="PQQ_2"/>
    <property type="match status" value="2"/>
</dbReference>
<dbReference type="EMBL" id="JBHSGI010000024">
    <property type="protein sequence ID" value="MFC4670273.1"/>
    <property type="molecule type" value="Genomic_DNA"/>
</dbReference>